<evidence type="ECO:0000313" key="7">
    <source>
        <dbReference type="Proteomes" id="UP000509322"/>
    </source>
</evidence>
<protein>
    <submittedName>
        <fullName evidence="5">IS3 family transposase</fullName>
    </submittedName>
</protein>
<dbReference type="InterPro" id="IPR012337">
    <property type="entry name" value="RNaseH-like_sf"/>
</dbReference>
<dbReference type="Pfam" id="PF00665">
    <property type="entry name" value="rve"/>
    <property type="match status" value="1"/>
</dbReference>
<dbReference type="SUPFAM" id="SSF53098">
    <property type="entry name" value="Ribonuclease H-like"/>
    <property type="match status" value="1"/>
</dbReference>
<dbReference type="InterPro" id="IPR036397">
    <property type="entry name" value="RNaseH_sf"/>
</dbReference>
<dbReference type="Pfam" id="PF01527">
    <property type="entry name" value="HTH_Tnp_1"/>
    <property type="match status" value="1"/>
</dbReference>
<dbReference type="InterPro" id="IPR002514">
    <property type="entry name" value="Transposase_8"/>
</dbReference>
<dbReference type="GO" id="GO:0043565">
    <property type="term" value="F:sequence-specific DNA binding"/>
    <property type="evidence" value="ECO:0007669"/>
    <property type="project" value="InterPro"/>
</dbReference>
<dbReference type="InterPro" id="IPR001584">
    <property type="entry name" value="Integrase_cat-core"/>
</dbReference>
<dbReference type="InterPro" id="IPR025948">
    <property type="entry name" value="HTH-like_dom"/>
</dbReference>
<dbReference type="NCBIfam" id="NF033516">
    <property type="entry name" value="transpos_IS3"/>
    <property type="match status" value="1"/>
</dbReference>
<gene>
    <name evidence="2" type="ORF">HYQ43_08575</name>
    <name evidence="3" type="ORF">HYQ43_11215</name>
    <name evidence="4" type="ORF">HYQ43_14015</name>
    <name evidence="5" type="ORF">HYQ43_16970</name>
    <name evidence="6" type="ORF">HYQ43_17940</name>
</gene>
<name>A0A7H9BWP3_PARPN</name>
<reference evidence="5 7" key="1">
    <citation type="submission" date="2020-07" db="EMBL/GenBank/DDBJ databases">
        <title>The complete genome of Paracoccus pantotrophus ACCC 10489.</title>
        <authorList>
            <person name="Si Y."/>
        </authorList>
    </citation>
    <scope>NUCLEOTIDE SEQUENCE [LARGE SCALE GENOMIC DNA]</scope>
    <source>
        <strain evidence="7">ACCC 10489</strain>
        <strain evidence="5 7">ACCC10489</strain>
    </source>
</reference>
<dbReference type="GO" id="GO:0004803">
    <property type="term" value="F:transposase activity"/>
    <property type="evidence" value="ECO:0007669"/>
    <property type="project" value="InterPro"/>
</dbReference>
<dbReference type="PANTHER" id="PTHR46889">
    <property type="entry name" value="TRANSPOSASE INSF FOR INSERTION SEQUENCE IS3B-RELATED"/>
    <property type="match status" value="1"/>
</dbReference>
<dbReference type="PROSITE" id="PS50994">
    <property type="entry name" value="INTEGRASE"/>
    <property type="match status" value="1"/>
</dbReference>
<evidence type="ECO:0000313" key="6">
    <source>
        <dbReference type="EMBL" id="QLH16003.1"/>
    </source>
</evidence>
<evidence type="ECO:0000259" key="1">
    <source>
        <dbReference type="PROSITE" id="PS50994"/>
    </source>
</evidence>
<dbReference type="GO" id="GO:0006313">
    <property type="term" value="P:DNA transposition"/>
    <property type="evidence" value="ECO:0007669"/>
    <property type="project" value="InterPro"/>
</dbReference>
<evidence type="ECO:0000313" key="5">
    <source>
        <dbReference type="EMBL" id="QLH15830.1"/>
    </source>
</evidence>
<dbReference type="Pfam" id="PF13276">
    <property type="entry name" value="HTH_21"/>
    <property type="match status" value="1"/>
</dbReference>
<dbReference type="Gene3D" id="1.10.10.10">
    <property type="entry name" value="Winged helix-like DNA-binding domain superfamily/Winged helix DNA-binding domain"/>
    <property type="match status" value="1"/>
</dbReference>
<organism evidence="5 7">
    <name type="scientific">Paracoccus pantotrophus</name>
    <name type="common">Thiosphaera pantotropha</name>
    <dbReference type="NCBI Taxonomy" id="82367"/>
    <lineage>
        <taxon>Bacteria</taxon>
        <taxon>Pseudomonadati</taxon>
        <taxon>Pseudomonadota</taxon>
        <taxon>Alphaproteobacteria</taxon>
        <taxon>Rhodobacterales</taxon>
        <taxon>Paracoccaceae</taxon>
        <taxon>Paracoccus</taxon>
    </lineage>
</organism>
<dbReference type="EMBL" id="CP058690">
    <property type="protein sequence ID" value="QLH15309.1"/>
    <property type="molecule type" value="Genomic_DNA"/>
</dbReference>
<dbReference type="InterPro" id="IPR010921">
    <property type="entry name" value="Trp_repressor/repl_initiator"/>
</dbReference>
<dbReference type="AlphaFoldDB" id="A0A7H9BWP3"/>
<evidence type="ECO:0000313" key="2">
    <source>
        <dbReference type="EMBL" id="QLH14373.1"/>
    </source>
</evidence>
<dbReference type="PANTHER" id="PTHR46889:SF4">
    <property type="entry name" value="TRANSPOSASE INSO FOR INSERTION SEQUENCE ELEMENT IS911B-RELATED"/>
    <property type="match status" value="1"/>
</dbReference>
<dbReference type="EMBL" id="CP058690">
    <property type="protein sequence ID" value="QLH14373.1"/>
    <property type="molecule type" value="Genomic_DNA"/>
</dbReference>
<dbReference type="EMBL" id="CP058690">
    <property type="protein sequence ID" value="QLH16003.1"/>
    <property type="molecule type" value="Genomic_DNA"/>
</dbReference>
<dbReference type="InterPro" id="IPR036388">
    <property type="entry name" value="WH-like_DNA-bd_sf"/>
</dbReference>
<sequence>MKTRRRFTAEFKAKVALEAIRGERTISELATKHQLHPNQITQWKRQAIENLAKAFDDKASDAQVGREAEVTKLHAKIGQLVVERGFFGQSLRSLSLDRRRMMIDPDHERLSIRRQCELVSISRASFYRQPAGESPENLELMRVIDGAFMETPWYGSRQMARHLRRQGWCVGRKRVRRLMRKIGLSPIYQAPRTSEPHPQHRIYPYLLRNLAIERPDQVWCADVTYIPMRRGFLYLVAIMDWFSRKVLAWRLSNTMDADFCVAALEEAIAHHGRPDIFNTDQGSQFTSFAFTTTLKDAGIRISMDGRGRWMDNVFIERLWRSLKYECVFLNAFETGSEARNGIGSWIAYYNERRPHSTFGGRTPDEVYATAEMTERLAA</sequence>
<dbReference type="SUPFAM" id="SSF48295">
    <property type="entry name" value="TrpR-like"/>
    <property type="match status" value="1"/>
</dbReference>
<proteinExistence type="predicted"/>
<dbReference type="Proteomes" id="UP000509322">
    <property type="component" value="Chromosome 2"/>
</dbReference>
<dbReference type="GO" id="GO:0015074">
    <property type="term" value="P:DNA integration"/>
    <property type="evidence" value="ECO:0007669"/>
    <property type="project" value="InterPro"/>
</dbReference>
<evidence type="ECO:0000313" key="4">
    <source>
        <dbReference type="EMBL" id="QLH15309.1"/>
    </source>
</evidence>
<evidence type="ECO:0000313" key="3">
    <source>
        <dbReference type="EMBL" id="QLH14854.1"/>
    </source>
</evidence>
<feature type="domain" description="Integrase catalytic" evidence="1">
    <location>
        <begin position="211"/>
        <end position="371"/>
    </location>
</feature>
<dbReference type="InterPro" id="IPR048020">
    <property type="entry name" value="Transpos_IS3"/>
</dbReference>
<dbReference type="Gene3D" id="3.30.420.10">
    <property type="entry name" value="Ribonuclease H-like superfamily/Ribonuclease H"/>
    <property type="match status" value="1"/>
</dbReference>
<accession>A0A7H9BWP3</accession>
<dbReference type="EMBL" id="CP058690">
    <property type="protein sequence ID" value="QLH14854.1"/>
    <property type="molecule type" value="Genomic_DNA"/>
</dbReference>
<dbReference type="RefSeq" id="WP_114535272.1">
    <property type="nucleotide sequence ID" value="NZ_CP058690.1"/>
</dbReference>
<dbReference type="EMBL" id="CP058690">
    <property type="protein sequence ID" value="QLH15830.1"/>
    <property type="molecule type" value="Genomic_DNA"/>
</dbReference>
<dbReference type="InterPro" id="IPR050900">
    <property type="entry name" value="Transposase_IS3/IS150/IS904"/>
</dbReference>